<evidence type="ECO:0000313" key="10">
    <source>
        <dbReference type="Proteomes" id="UP000078561"/>
    </source>
</evidence>
<dbReference type="InterPro" id="IPR001179">
    <property type="entry name" value="PPIase_FKBP_dom"/>
</dbReference>
<dbReference type="AlphaFoldDB" id="A0A168RFG2"/>
<proteinExistence type="inferred from homology"/>
<evidence type="ECO:0000259" key="8">
    <source>
        <dbReference type="PROSITE" id="PS50059"/>
    </source>
</evidence>
<comment type="similarity">
    <text evidence="2">Belongs to the FKBP-type PPIase family. FKBP3/4 subfamily.</text>
</comment>
<feature type="compositionally biased region" description="Basic and acidic residues" evidence="7">
    <location>
        <begin position="230"/>
        <end position="276"/>
    </location>
</feature>
<dbReference type="PIRSF" id="PIRSF001473">
    <property type="entry name" value="FK506-bp_FPR3"/>
    <property type="match status" value="1"/>
</dbReference>
<dbReference type="Pfam" id="PF17800">
    <property type="entry name" value="NPL"/>
    <property type="match status" value="1"/>
</dbReference>
<dbReference type="GO" id="GO:0000785">
    <property type="term" value="C:chromatin"/>
    <property type="evidence" value="ECO:0007669"/>
    <property type="project" value="TreeGrafter"/>
</dbReference>
<dbReference type="SUPFAM" id="SSF54534">
    <property type="entry name" value="FKBP-like"/>
    <property type="match status" value="1"/>
</dbReference>
<evidence type="ECO:0000256" key="3">
    <source>
        <dbReference type="ARBA" id="ARBA00023110"/>
    </source>
</evidence>
<dbReference type="EC" id="5.2.1.8" evidence="5"/>
<dbReference type="InterPro" id="IPR041232">
    <property type="entry name" value="NPL"/>
</dbReference>
<feature type="compositionally biased region" description="Acidic residues" evidence="7">
    <location>
        <begin position="100"/>
        <end position="118"/>
    </location>
</feature>
<organism evidence="9">
    <name type="scientific">Absidia glauca</name>
    <name type="common">Pin mould</name>
    <dbReference type="NCBI Taxonomy" id="4829"/>
    <lineage>
        <taxon>Eukaryota</taxon>
        <taxon>Fungi</taxon>
        <taxon>Fungi incertae sedis</taxon>
        <taxon>Mucoromycota</taxon>
        <taxon>Mucoromycotina</taxon>
        <taxon>Mucoromycetes</taxon>
        <taxon>Mucorales</taxon>
        <taxon>Cunninghamellaceae</taxon>
        <taxon>Absidia</taxon>
    </lineage>
</organism>
<evidence type="ECO:0000256" key="7">
    <source>
        <dbReference type="SAM" id="MobiDB-lite"/>
    </source>
</evidence>
<dbReference type="GO" id="GO:0005730">
    <property type="term" value="C:nucleolus"/>
    <property type="evidence" value="ECO:0007669"/>
    <property type="project" value="TreeGrafter"/>
</dbReference>
<evidence type="ECO:0000313" key="9">
    <source>
        <dbReference type="EMBL" id="SAM06743.1"/>
    </source>
</evidence>
<dbReference type="PANTHER" id="PTHR43811:SF19">
    <property type="entry name" value="39 KDA FK506-BINDING NUCLEAR PROTEIN"/>
    <property type="match status" value="1"/>
</dbReference>
<evidence type="ECO:0000256" key="1">
    <source>
        <dbReference type="ARBA" id="ARBA00000971"/>
    </source>
</evidence>
<feature type="compositionally biased region" description="Acidic residues" evidence="7">
    <location>
        <begin position="178"/>
        <end position="188"/>
    </location>
</feature>
<name>A0A168RFG2_ABSGL</name>
<sequence>MSIQGFFGKDSILLAVTLGSVKLMDDQGASLAVESGNKNTNRASLCLKVDDNDFVLCSLTPGKVDQQLLDLIIVQGEQVTFSVQGQQTIHLTGNYLYEGEGGDDEEDSEEGSEEELDTDEAELMLDDEDDESNDEDLLANIPEGIDRAKVLAYLNGEIDSDDMGSDSEEELDESRIEEIEEDEEEEEEAPKPLTKKEKKAAAAAAAAAAVTPAEPAKPLTKKEKKAAAAAEKEEAAKQDKKRAAEPAKEEPTKKQKVEEKKPKVEEKKPKQQEKKQVTKLPSGLIIEDIKVGEGANVRSGARIGMRYIGKLTNGKVFDKNVSGKPFNFRLGAGEVIKGWDQGIVGMKLGGERKLTIPAPLAYGKRGAPPQIPGNATLVFEIKLVAMK</sequence>
<dbReference type="OMA" id="TLVKIHY"/>
<feature type="compositionally biased region" description="Low complexity" evidence="7">
    <location>
        <begin position="201"/>
        <end position="218"/>
    </location>
</feature>
<keyword evidence="10" id="KW-1185">Reference proteome</keyword>
<dbReference type="InParanoid" id="A0A168RFG2"/>
<dbReference type="InterPro" id="IPR046357">
    <property type="entry name" value="PPIase_dom_sf"/>
</dbReference>
<feature type="domain" description="PPIase FKBP-type" evidence="8">
    <location>
        <begin position="300"/>
        <end position="387"/>
    </location>
</feature>
<feature type="region of interest" description="Disordered" evidence="7">
    <location>
        <begin position="95"/>
        <end position="118"/>
    </location>
</feature>
<dbReference type="STRING" id="4829.A0A168RFG2"/>
<evidence type="ECO:0000256" key="5">
    <source>
        <dbReference type="PIRNR" id="PIRNR001473"/>
    </source>
</evidence>
<feature type="region of interest" description="Disordered" evidence="7">
    <location>
        <begin position="158"/>
        <end position="279"/>
    </location>
</feature>
<dbReference type="Proteomes" id="UP000078561">
    <property type="component" value="Unassembled WGS sequence"/>
</dbReference>
<reference evidence="9" key="1">
    <citation type="submission" date="2016-04" db="EMBL/GenBank/DDBJ databases">
        <authorList>
            <person name="Evans L.H."/>
            <person name="Alamgir A."/>
            <person name="Owens N."/>
            <person name="Weber N.D."/>
            <person name="Virtaneva K."/>
            <person name="Barbian K."/>
            <person name="Babar A."/>
            <person name="Rosenke K."/>
        </authorList>
    </citation>
    <scope>NUCLEOTIDE SEQUENCE [LARGE SCALE GENOMIC DNA]</scope>
    <source>
        <strain evidence="9">CBS 101.48</strain>
    </source>
</reference>
<dbReference type="Pfam" id="PF00254">
    <property type="entry name" value="FKBP_C"/>
    <property type="match status" value="1"/>
</dbReference>
<dbReference type="PANTHER" id="PTHR43811">
    <property type="entry name" value="FKBP-TYPE PEPTIDYL-PROLYL CIS-TRANS ISOMERASE FKPA"/>
    <property type="match status" value="1"/>
</dbReference>
<feature type="compositionally biased region" description="Acidic residues" evidence="7">
    <location>
        <begin position="158"/>
        <end position="172"/>
    </location>
</feature>
<dbReference type="GO" id="GO:0003755">
    <property type="term" value="F:peptidyl-prolyl cis-trans isomerase activity"/>
    <property type="evidence" value="ECO:0007669"/>
    <property type="project" value="UniProtKB-KW"/>
</dbReference>
<accession>A0A168RFG2</accession>
<dbReference type="Gene3D" id="3.10.50.40">
    <property type="match status" value="1"/>
</dbReference>
<evidence type="ECO:0000256" key="2">
    <source>
        <dbReference type="ARBA" id="ARBA00007838"/>
    </source>
</evidence>
<dbReference type="OrthoDB" id="1902587at2759"/>
<dbReference type="InterPro" id="IPR023566">
    <property type="entry name" value="PPIase_Fpr3/Fpr4-like"/>
</dbReference>
<dbReference type="FunFam" id="3.10.50.40:FF:000006">
    <property type="entry name" value="Peptidyl-prolyl cis-trans isomerase"/>
    <property type="match status" value="1"/>
</dbReference>
<keyword evidence="4 5" id="KW-0413">Isomerase</keyword>
<comment type="catalytic activity">
    <reaction evidence="1 5 6">
        <text>[protein]-peptidylproline (omega=180) = [protein]-peptidylproline (omega=0)</text>
        <dbReference type="Rhea" id="RHEA:16237"/>
        <dbReference type="Rhea" id="RHEA-COMP:10747"/>
        <dbReference type="Rhea" id="RHEA-COMP:10748"/>
        <dbReference type="ChEBI" id="CHEBI:83833"/>
        <dbReference type="ChEBI" id="CHEBI:83834"/>
        <dbReference type="EC" id="5.2.1.8"/>
    </reaction>
</comment>
<gene>
    <name evidence="9" type="primary">ABSGL_12500.1 scaffold 12955</name>
</gene>
<evidence type="ECO:0000256" key="6">
    <source>
        <dbReference type="PROSITE-ProRule" id="PRU00277"/>
    </source>
</evidence>
<protein>
    <recommendedName>
        <fullName evidence="5">FK506-binding protein</fullName>
        <ecNumber evidence="5">5.2.1.8</ecNumber>
    </recommendedName>
</protein>
<dbReference type="Gene3D" id="2.60.120.340">
    <property type="entry name" value="Nucleoplasmin core domain"/>
    <property type="match status" value="1"/>
</dbReference>
<dbReference type="EMBL" id="LT554635">
    <property type="protein sequence ID" value="SAM06743.1"/>
    <property type="molecule type" value="Genomic_DNA"/>
</dbReference>
<dbReference type="FunCoup" id="A0A168RFG2">
    <property type="interactions" value="52"/>
</dbReference>
<dbReference type="PROSITE" id="PS50059">
    <property type="entry name" value="FKBP_PPIASE"/>
    <property type="match status" value="1"/>
</dbReference>
<evidence type="ECO:0000256" key="4">
    <source>
        <dbReference type="ARBA" id="ARBA00023235"/>
    </source>
</evidence>
<keyword evidence="3 5" id="KW-0697">Rotamase</keyword>